<name>A0A507EPG8_9FUNG</name>
<evidence type="ECO:0000256" key="1">
    <source>
        <dbReference type="SAM" id="Coils"/>
    </source>
</evidence>
<dbReference type="Pfam" id="PF00211">
    <property type="entry name" value="Guanylate_cyc"/>
    <property type="match status" value="1"/>
</dbReference>
<accession>A0A507EPG8</accession>
<dbReference type="OrthoDB" id="2107143at2759"/>
<feature type="domain" description="Guanylate cyclase" evidence="2">
    <location>
        <begin position="523"/>
        <end position="657"/>
    </location>
</feature>
<dbReference type="InterPro" id="IPR001054">
    <property type="entry name" value="A/G_cyclase"/>
</dbReference>
<dbReference type="GO" id="GO:0070482">
    <property type="term" value="P:response to oxygen levels"/>
    <property type="evidence" value="ECO:0007669"/>
    <property type="project" value="TreeGrafter"/>
</dbReference>
<dbReference type="PANTHER" id="PTHR45655">
    <property type="entry name" value="GUANYLATE CYCLASE SOLUBLE SUBUNIT BETA-2"/>
    <property type="match status" value="1"/>
</dbReference>
<evidence type="ECO:0000313" key="4">
    <source>
        <dbReference type="Proteomes" id="UP000320333"/>
    </source>
</evidence>
<dbReference type="GO" id="GO:0019934">
    <property type="term" value="P:cGMP-mediated signaling"/>
    <property type="evidence" value="ECO:0007669"/>
    <property type="project" value="TreeGrafter"/>
</dbReference>
<sequence>MASCVQQTLIDSETLDFLEKQRAEDTKLVESIDIEKRHTEFIFAHTERFNNWATDEVYIQKANKTAAAFLADLNQDELDSLMKTQMDEAASQLQIQEDERTFNIIIQEMRSLKAVCDQNKSAAVKMRRGKKLIRERRHAALEFLSRFEEKQKREMKALTDAHARKIKQMDLSRNVVLRDVEDAEIRVILRGLEFNKRNAKEEEHRLKLLSEKESKVHKAKVLVLMNRNQLEIEQLRERHIVQRKYTIRYLELETDIVDENDLILLEHEGQEQALANSLKQAASELESENNTKILKIQIDDSQRRVKHAIGLLKERNSRESAKVEAKQAYEGRKREFEFWAQELVYLRAHLTLLGLPTDGSEFLETKKRLLIRFPESMSSSVTRFEELLEWNDDPDEIIMFEDGVNIEAHRAKENAQLHALLRSHQHEVNLLKQKNAKLRKMKLVQQQKALETLLTKQQSQLEALERGHSEAMKEFNDAHKIQATQDSIDTFEIEKLYSEMPSIVLETVKHGGTFEPRQFNDLAFLTANLVGFADISRTSTPAQIAALFEKLNTALETVIEGKTDVYKLSDQGDSFSIVIGLNSQGKTSIQENALEAADLAHRMNEAVRRLDMTGQAVSKVQIKLGIHAGSAVGGVFRESNPQFVLLGESMLVLQAMEKTSRASEIHASSKVHELVRSHFLFDVSESTVVLEGKPKVASWWLMERKSRKSATPFEAAQ</sequence>
<dbReference type="Gene3D" id="3.30.70.1230">
    <property type="entry name" value="Nucleotide cyclase"/>
    <property type="match status" value="1"/>
</dbReference>
<dbReference type="SUPFAM" id="SSF55073">
    <property type="entry name" value="Nucleotide cyclase"/>
    <property type="match status" value="1"/>
</dbReference>
<dbReference type="PANTHER" id="PTHR45655:SF13">
    <property type="entry name" value="SOLUBLE GUANYLATE CYCLASE GCY-32-RELATED"/>
    <property type="match status" value="1"/>
</dbReference>
<reference evidence="3 4" key="1">
    <citation type="journal article" date="2019" name="Sci. Rep.">
        <title>Comparative genomics of chytrid fungi reveal insights into the obligate biotrophic and pathogenic lifestyle of Synchytrium endobioticum.</title>
        <authorList>
            <person name="van de Vossenberg B.T.L.H."/>
            <person name="Warris S."/>
            <person name="Nguyen H.D.T."/>
            <person name="van Gent-Pelzer M.P.E."/>
            <person name="Joly D.L."/>
            <person name="van de Geest H.C."/>
            <person name="Bonants P.J.M."/>
            <person name="Smith D.S."/>
            <person name="Levesque C.A."/>
            <person name="van der Lee T.A.J."/>
        </authorList>
    </citation>
    <scope>NUCLEOTIDE SEQUENCE [LARGE SCALE GENOMIC DNA]</scope>
    <source>
        <strain evidence="3 4">CBS 675.73</strain>
    </source>
</reference>
<evidence type="ECO:0000313" key="3">
    <source>
        <dbReference type="EMBL" id="TPX65150.1"/>
    </source>
</evidence>
<feature type="coiled-coil region" evidence="1">
    <location>
        <begin position="421"/>
        <end position="474"/>
    </location>
</feature>
<dbReference type="STRING" id="246404.A0A507EPG8"/>
<comment type="caution">
    <text evidence="3">The sequence shown here is derived from an EMBL/GenBank/DDBJ whole genome shotgun (WGS) entry which is preliminary data.</text>
</comment>
<dbReference type="PROSITE" id="PS50125">
    <property type="entry name" value="GUANYLATE_CYCLASE_2"/>
    <property type="match status" value="1"/>
</dbReference>
<dbReference type="InterPro" id="IPR029787">
    <property type="entry name" value="Nucleotide_cyclase"/>
</dbReference>
<evidence type="ECO:0000259" key="2">
    <source>
        <dbReference type="PROSITE" id="PS50125"/>
    </source>
</evidence>
<keyword evidence="1" id="KW-0175">Coiled coil</keyword>
<dbReference type="AlphaFoldDB" id="A0A507EPG8"/>
<dbReference type="Proteomes" id="UP000320333">
    <property type="component" value="Unassembled WGS sequence"/>
</dbReference>
<keyword evidence="4" id="KW-1185">Reference proteome</keyword>
<proteinExistence type="predicted"/>
<dbReference type="GO" id="GO:0008074">
    <property type="term" value="C:guanylate cyclase complex, soluble"/>
    <property type="evidence" value="ECO:0007669"/>
    <property type="project" value="TreeGrafter"/>
</dbReference>
<gene>
    <name evidence="3" type="ORF">CcCBS67573_g08216</name>
</gene>
<dbReference type="SMART" id="SM00044">
    <property type="entry name" value="CYCc"/>
    <property type="match status" value="1"/>
</dbReference>
<dbReference type="GO" id="GO:0004383">
    <property type="term" value="F:guanylate cyclase activity"/>
    <property type="evidence" value="ECO:0007669"/>
    <property type="project" value="TreeGrafter"/>
</dbReference>
<dbReference type="EMBL" id="QEAP01000507">
    <property type="protein sequence ID" value="TPX65150.1"/>
    <property type="molecule type" value="Genomic_DNA"/>
</dbReference>
<protein>
    <recommendedName>
        <fullName evidence="2">Guanylate cyclase domain-containing protein</fullName>
    </recommendedName>
</protein>
<organism evidence="3 4">
    <name type="scientific">Chytriomyces confervae</name>
    <dbReference type="NCBI Taxonomy" id="246404"/>
    <lineage>
        <taxon>Eukaryota</taxon>
        <taxon>Fungi</taxon>
        <taxon>Fungi incertae sedis</taxon>
        <taxon>Chytridiomycota</taxon>
        <taxon>Chytridiomycota incertae sedis</taxon>
        <taxon>Chytridiomycetes</taxon>
        <taxon>Chytridiales</taxon>
        <taxon>Chytriomycetaceae</taxon>
        <taxon>Chytriomyces</taxon>
    </lineage>
</organism>